<keyword evidence="3" id="KW-0547">Nucleotide-binding</keyword>
<gene>
    <name evidence="8" type="ORF">RZS28_01420</name>
</gene>
<dbReference type="SUPFAM" id="SSF52540">
    <property type="entry name" value="P-loop containing nucleoside triphosphate hydrolases"/>
    <property type="match status" value="1"/>
</dbReference>
<evidence type="ECO:0000256" key="2">
    <source>
        <dbReference type="ARBA" id="ARBA00022448"/>
    </source>
</evidence>
<dbReference type="GO" id="GO:0005524">
    <property type="term" value="F:ATP binding"/>
    <property type="evidence" value="ECO:0007669"/>
    <property type="project" value="UniProtKB-KW"/>
</dbReference>
<keyword evidence="2" id="KW-0813">Transport</keyword>
<dbReference type="PROSITE" id="PS50893">
    <property type="entry name" value="ABC_TRANSPORTER_2"/>
    <property type="match status" value="1"/>
</dbReference>
<dbReference type="Pfam" id="PF00005">
    <property type="entry name" value="ABC_tran"/>
    <property type="match status" value="1"/>
</dbReference>
<dbReference type="InterPro" id="IPR008995">
    <property type="entry name" value="Mo/tungstate-bd_C_term_dom"/>
</dbReference>
<dbReference type="NCBIfam" id="TIGR00968">
    <property type="entry name" value="3a0106s01"/>
    <property type="match status" value="1"/>
</dbReference>
<dbReference type="EMBL" id="CP136862">
    <property type="protein sequence ID" value="WOJ90000.1"/>
    <property type="molecule type" value="Genomic_DNA"/>
</dbReference>
<reference evidence="8 9" key="1">
    <citation type="submission" date="2023-10" db="EMBL/GenBank/DDBJ databases">
        <title>Novel methanotroph of the genus Methylocapsa from a subarctic wetland.</title>
        <authorList>
            <person name="Belova S.E."/>
            <person name="Oshkin I.Y."/>
            <person name="Miroshnikov K."/>
            <person name="Dedysh S.N."/>
        </authorList>
    </citation>
    <scope>NUCLEOTIDE SEQUENCE [LARGE SCALE GENOMIC DNA]</scope>
    <source>
        <strain evidence="8 9">RX1</strain>
    </source>
</reference>
<feature type="domain" description="ABC transporter" evidence="7">
    <location>
        <begin position="3"/>
        <end position="240"/>
    </location>
</feature>
<evidence type="ECO:0000256" key="6">
    <source>
        <dbReference type="ARBA" id="ARBA00023032"/>
    </source>
</evidence>
<dbReference type="RefSeq" id="WP_407339445.1">
    <property type="nucleotide sequence ID" value="NZ_CP136862.1"/>
</dbReference>
<evidence type="ECO:0000256" key="5">
    <source>
        <dbReference type="ARBA" id="ARBA00022967"/>
    </source>
</evidence>
<dbReference type="Pfam" id="PF08402">
    <property type="entry name" value="TOBE_2"/>
    <property type="match status" value="1"/>
</dbReference>
<name>A0ABZ0HUH6_9HYPH</name>
<evidence type="ECO:0000313" key="8">
    <source>
        <dbReference type="EMBL" id="WOJ90000.1"/>
    </source>
</evidence>
<keyword evidence="4 8" id="KW-0067">ATP-binding</keyword>
<evidence type="ECO:0000259" key="7">
    <source>
        <dbReference type="PROSITE" id="PS50893"/>
    </source>
</evidence>
<dbReference type="SMART" id="SM00382">
    <property type="entry name" value="AAA"/>
    <property type="match status" value="1"/>
</dbReference>
<proteinExistence type="inferred from homology"/>
<dbReference type="InterPro" id="IPR017871">
    <property type="entry name" value="ABC_transporter-like_CS"/>
</dbReference>
<dbReference type="PANTHER" id="PTHR42781">
    <property type="entry name" value="SPERMIDINE/PUTRESCINE IMPORT ATP-BINDING PROTEIN POTA"/>
    <property type="match status" value="1"/>
</dbReference>
<evidence type="ECO:0000313" key="9">
    <source>
        <dbReference type="Proteomes" id="UP001626536"/>
    </source>
</evidence>
<keyword evidence="9" id="KW-1185">Reference proteome</keyword>
<dbReference type="InterPro" id="IPR027417">
    <property type="entry name" value="P-loop_NTPase"/>
</dbReference>
<accession>A0ABZ0HUH6</accession>
<keyword evidence="6" id="KW-0764">Sulfate transport</keyword>
<evidence type="ECO:0000256" key="3">
    <source>
        <dbReference type="ARBA" id="ARBA00022741"/>
    </source>
</evidence>
<dbReference type="Gene3D" id="3.40.50.300">
    <property type="entry name" value="P-loop containing nucleotide triphosphate hydrolases"/>
    <property type="match status" value="1"/>
</dbReference>
<keyword evidence="5" id="KW-1278">Translocase</keyword>
<dbReference type="InterPro" id="IPR050093">
    <property type="entry name" value="ABC_SmlMolc_Importer"/>
</dbReference>
<dbReference type="InterPro" id="IPR003439">
    <property type="entry name" value="ABC_transporter-like_ATP-bd"/>
</dbReference>
<sequence>MQIRAVDIVKNFTGPTSRPVLDGVSLEVGSGELVALLGPSGSGKTTLLRIIAGLEFPDSGSVYFGDEDASQKSVQERRVGFVFQNYALFKHLTVAENIAFGLEVRDRDSRPSKAEIRRRTLELLDLVQLTGLEKRRPAQLSGGQRQRVALARALAVEPRVLLLDEPFGALDAKVRRDLRSWLREIHQHTGHTTTFVTHDQDEALELADRVAVLNGGRIEQVGSPDEIYDHPATPFVHGFIGEASALRVDLRAGRLFIGAHLLPLPARNGQNGRGRLFVRPQDIEIDADGVNGLQAEIVAVRRTGATRRAEIMIPNEAGRVEIDAPAAINFRPGEKIPIRFVRGTFFLDGEGASATPARA</sequence>
<evidence type="ECO:0000256" key="1">
    <source>
        <dbReference type="ARBA" id="ARBA00005417"/>
    </source>
</evidence>
<dbReference type="PROSITE" id="PS00211">
    <property type="entry name" value="ABC_TRANSPORTER_1"/>
    <property type="match status" value="1"/>
</dbReference>
<comment type="similarity">
    <text evidence="1">Belongs to the ABC transporter superfamily.</text>
</comment>
<dbReference type="InterPro" id="IPR005666">
    <property type="entry name" value="Sulph_transpt1"/>
</dbReference>
<dbReference type="Proteomes" id="UP001626536">
    <property type="component" value="Chromosome"/>
</dbReference>
<protein>
    <submittedName>
        <fullName evidence="8">Sulfate/molybdate ABC transporter ATP-binding protein</fullName>
    </submittedName>
</protein>
<dbReference type="InterPro" id="IPR003593">
    <property type="entry name" value="AAA+_ATPase"/>
</dbReference>
<dbReference type="PANTHER" id="PTHR42781:SF4">
    <property type="entry name" value="SPERMIDINE_PUTRESCINE IMPORT ATP-BINDING PROTEIN POTA"/>
    <property type="match status" value="1"/>
</dbReference>
<evidence type="ECO:0000256" key="4">
    <source>
        <dbReference type="ARBA" id="ARBA00022840"/>
    </source>
</evidence>
<dbReference type="CDD" id="cd03296">
    <property type="entry name" value="ABC_CysA_sulfate_importer"/>
    <property type="match status" value="1"/>
</dbReference>
<dbReference type="InterPro" id="IPR013611">
    <property type="entry name" value="Transp-assoc_OB_typ2"/>
</dbReference>
<dbReference type="SUPFAM" id="SSF50331">
    <property type="entry name" value="MOP-like"/>
    <property type="match status" value="1"/>
</dbReference>
<organism evidence="8 9">
    <name type="scientific">Methylocapsa polymorpha</name>
    <dbReference type="NCBI Taxonomy" id="3080828"/>
    <lineage>
        <taxon>Bacteria</taxon>
        <taxon>Pseudomonadati</taxon>
        <taxon>Pseudomonadota</taxon>
        <taxon>Alphaproteobacteria</taxon>
        <taxon>Hyphomicrobiales</taxon>
        <taxon>Beijerinckiaceae</taxon>
        <taxon>Methylocapsa</taxon>
    </lineage>
</organism>